<reference evidence="4" key="2">
    <citation type="submission" date="2025-08" db="UniProtKB">
        <authorList>
            <consortium name="RefSeq"/>
        </authorList>
    </citation>
    <scope>IDENTIFICATION</scope>
    <source>
        <tissue evidence="4">Leaves</tissue>
    </source>
</reference>
<dbReference type="AlphaFoldDB" id="A0A6P6X6Z0"/>
<dbReference type="GO" id="GO:0009570">
    <property type="term" value="C:chloroplast stroma"/>
    <property type="evidence" value="ECO:0007669"/>
    <property type="project" value="UniProtKB-SubCell"/>
</dbReference>
<proteinExistence type="predicted"/>
<dbReference type="PANTHER" id="PTHR32429:SF9">
    <property type="entry name" value="PROTEIN POST-ILLUMINATION CHLOROPHYLL FLUORESCENCE INCREASE, CHLOROPLASTIC"/>
    <property type="match status" value="1"/>
</dbReference>
<evidence type="ECO:0000256" key="1">
    <source>
        <dbReference type="ARBA" id="ARBA00004470"/>
    </source>
</evidence>
<sequence length="299" mass="32093">MAVTAAGSAATSSASLFASSQQIVSATRSASSSNTSVSVASTYVSNCMGASLRRCFPVKRKMAKISRIVTAAASVAASPVEEVTDYKLPTWAEFDLGRAPIYWKTMNGLPPTAGEKLKVFYNPAANKLVPNEEFGIAFNVCRDISAAGGFNQPIMCGGEPRAMLQKVRGKVDPPIYTIQICIPKHALSLIFSFTNGTEWDGPYRLQIQVPRPWRNRPIEFFTEGLAQELSRDGACEKAIFPDTNVVATRCAMIGNLSVEGGDRCNLDFVVGCTDPSSPLFNPLANVDDGSCPLDSDSED</sequence>
<feature type="domain" description="PIFI-like Ig-like" evidence="2">
    <location>
        <begin position="92"/>
        <end position="229"/>
    </location>
</feature>
<dbReference type="OrthoDB" id="1900123at2759"/>
<keyword evidence="3" id="KW-1185">Reference proteome</keyword>
<protein>
    <submittedName>
        <fullName evidence="4">Protein POST-ILLUMINATION CHLOROPHYLL FLUORESCENCE INCREASE, chloroplastic-like isoform X1</fullName>
    </submittedName>
</protein>
<evidence type="ECO:0000313" key="4">
    <source>
        <dbReference type="RefSeq" id="XP_027122711.2"/>
    </source>
</evidence>
<dbReference type="GO" id="GO:0009579">
    <property type="term" value="C:thylakoid"/>
    <property type="evidence" value="ECO:0007669"/>
    <property type="project" value="TreeGrafter"/>
</dbReference>
<reference evidence="3" key="1">
    <citation type="journal article" date="2025" name="Foods">
        <title>Unveiling the Microbial Signatures of Arabica Coffee Cherries: Insights into Ripeness Specific Diversity, Functional Traits, and Implications for Quality and Safety.</title>
        <authorList>
            <consortium name="RefSeq"/>
            <person name="Tenea G.N."/>
            <person name="Cifuentes V."/>
            <person name="Reyes P."/>
            <person name="Cevallos-Vallejos M."/>
        </authorList>
    </citation>
    <scope>NUCLEOTIDE SEQUENCE [LARGE SCALE GENOMIC DNA]</scope>
</reference>
<comment type="subcellular location">
    <subcellularLocation>
        <location evidence="1">Plastid</location>
        <location evidence="1">Chloroplast stroma</location>
    </subcellularLocation>
</comment>
<evidence type="ECO:0000259" key="2">
    <source>
        <dbReference type="Pfam" id="PF25419"/>
    </source>
</evidence>
<name>A0A6P6X6Z0_COFAR</name>
<accession>A0A6P6X6Z0</accession>
<organism evidence="3 4">
    <name type="scientific">Coffea arabica</name>
    <name type="common">Arabian coffee</name>
    <dbReference type="NCBI Taxonomy" id="13443"/>
    <lineage>
        <taxon>Eukaryota</taxon>
        <taxon>Viridiplantae</taxon>
        <taxon>Streptophyta</taxon>
        <taxon>Embryophyta</taxon>
        <taxon>Tracheophyta</taxon>
        <taxon>Spermatophyta</taxon>
        <taxon>Magnoliopsida</taxon>
        <taxon>eudicotyledons</taxon>
        <taxon>Gunneridae</taxon>
        <taxon>Pentapetalae</taxon>
        <taxon>asterids</taxon>
        <taxon>lamiids</taxon>
        <taxon>Gentianales</taxon>
        <taxon>Rubiaceae</taxon>
        <taxon>Ixoroideae</taxon>
        <taxon>Gardenieae complex</taxon>
        <taxon>Bertiereae - Coffeeae clade</taxon>
        <taxon>Coffeeae</taxon>
        <taxon>Coffea</taxon>
    </lineage>
</organism>
<gene>
    <name evidence="4" type="primary">LOC113739645</name>
</gene>
<dbReference type="Pfam" id="PF25419">
    <property type="entry name" value="Ig_PIFI"/>
    <property type="match status" value="1"/>
</dbReference>
<evidence type="ECO:0000313" key="3">
    <source>
        <dbReference type="Proteomes" id="UP001652660"/>
    </source>
</evidence>
<dbReference type="RefSeq" id="XP_027122711.2">
    <property type="nucleotide sequence ID" value="XM_027266910.2"/>
</dbReference>
<dbReference type="GO" id="GO:0010478">
    <property type="term" value="P:chlororespiration"/>
    <property type="evidence" value="ECO:0007669"/>
    <property type="project" value="TreeGrafter"/>
</dbReference>
<dbReference type="InterPro" id="IPR057612">
    <property type="entry name" value="Ig_PIFI"/>
</dbReference>
<dbReference type="InterPro" id="IPR044960">
    <property type="entry name" value="RCA-like"/>
</dbReference>
<dbReference type="Proteomes" id="UP001652660">
    <property type="component" value="Chromosome 4c"/>
</dbReference>
<dbReference type="PANTHER" id="PTHR32429">
    <property type="match status" value="1"/>
</dbReference>
<dbReference type="GeneID" id="113739645"/>